<dbReference type="Proteomes" id="UP000464178">
    <property type="component" value="Chromosome"/>
</dbReference>
<evidence type="ECO:0000313" key="3">
    <source>
        <dbReference type="Proteomes" id="UP000464178"/>
    </source>
</evidence>
<feature type="region of interest" description="Disordered" evidence="1">
    <location>
        <begin position="80"/>
        <end position="100"/>
    </location>
</feature>
<evidence type="ECO:0000313" key="2">
    <source>
        <dbReference type="EMBL" id="VTR92840.1"/>
    </source>
</evidence>
<organism evidence="2 3">
    <name type="scientific">Gemmata massiliana</name>
    <dbReference type="NCBI Taxonomy" id="1210884"/>
    <lineage>
        <taxon>Bacteria</taxon>
        <taxon>Pseudomonadati</taxon>
        <taxon>Planctomycetota</taxon>
        <taxon>Planctomycetia</taxon>
        <taxon>Gemmatales</taxon>
        <taxon>Gemmataceae</taxon>
        <taxon>Gemmata</taxon>
    </lineage>
</organism>
<protein>
    <submittedName>
        <fullName evidence="2">Marine sediment metagenome DNA, contig: S01H4_S12337</fullName>
    </submittedName>
</protein>
<gene>
    <name evidence="2" type="ORF">SOIL9_48740</name>
</gene>
<dbReference type="KEGG" id="gms:SOIL9_48740"/>
<dbReference type="AlphaFoldDB" id="A0A6P2D053"/>
<dbReference type="Gene3D" id="3.40.1360.10">
    <property type="match status" value="1"/>
</dbReference>
<dbReference type="EMBL" id="LR593886">
    <property type="protein sequence ID" value="VTR92840.1"/>
    <property type="molecule type" value="Genomic_DNA"/>
</dbReference>
<feature type="region of interest" description="Disordered" evidence="1">
    <location>
        <begin position="161"/>
        <end position="181"/>
    </location>
</feature>
<accession>A0A6P2D053</accession>
<keyword evidence="3" id="KW-1185">Reference proteome</keyword>
<reference evidence="2 3" key="1">
    <citation type="submission" date="2019-05" db="EMBL/GenBank/DDBJ databases">
        <authorList>
            <consortium name="Science for Life Laboratories"/>
        </authorList>
    </citation>
    <scope>NUCLEOTIDE SEQUENCE [LARGE SCALE GENOMIC DNA]</scope>
    <source>
        <strain evidence="2">Soil9</strain>
    </source>
</reference>
<evidence type="ECO:0000256" key="1">
    <source>
        <dbReference type="SAM" id="MobiDB-lite"/>
    </source>
</evidence>
<name>A0A6P2D053_9BACT</name>
<sequence length="383" mass="40849">MTHRRGDAPFITDSGTMNHTRREKLTAVTPESPCPVCAGDHKCSVGDGGLILCGRRDGPVLGFDHRGPSRGDGQFHIYRRADAPTPDRPNKPNKPNTPRDWGVIAREYAARFDADARTELSGRLELPPEVFSALPLLGVCGRSVSGRTFTFPECSGDRRVIGLSTREPNPDGPDTKKMIAGGKRGLAIPDGWRERPGPVLLVEGVSDTLALTAAGLPALGRPSNTGGGTDLVALLGDLPLGRPVYVVGENDQKEGGPWPGREGAERTATALGSALGRPVPVAMTPAGAKDVRQWLAARTRDAAWDVAGQELVAELSRTAEPPPRRGRPEIVVTTEEHVVNDAAADALMGADGIYQRGGQLVRVVRLDEPPRPGPRSGFRRTRP</sequence>
<proteinExistence type="predicted"/>